<dbReference type="EMBL" id="JAPEUV010000036">
    <property type="protein sequence ID" value="KAJ4337700.1"/>
    <property type="molecule type" value="Genomic_DNA"/>
</dbReference>
<proteinExistence type="predicted"/>
<accession>A0A9W8X1A2</accession>
<evidence type="ECO:0000313" key="3">
    <source>
        <dbReference type="EMBL" id="KAJ4337700.1"/>
    </source>
</evidence>
<feature type="compositionally biased region" description="Polar residues" evidence="1">
    <location>
        <begin position="39"/>
        <end position="59"/>
    </location>
</feature>
<evidence type="ECO:0000313" key="4">
    <source>
        <dbReference type="Proteomes" id="UP001140562"/>
    </source>
</evidence>
<protein>
    <submittedName>
        <fullName evidence="3">Uncharacterized protein</fullName>
    </submittedName>
</protein>
<organism evidence="3 4">
    <name type="scientific">Didymella glomerata</name>
    <dbReference type="NCBI Taxonomy" id="749621"/>
    <lineage>
        <taxon>Eukaryota</taxon>
        <taxon>Fungi</taxon>
        <taxon>Dikarya</taxon>
        <taxon>Ascomycota</taxon>
        <taxon>Pezizomycotina</taxon>
        <taxon>Dothideomycetes</taxon>
        <taxon>Pleosporomycetidae</taxon>
        <taxon>Pleosporales</taxon>
        <taxon>Pleosporineae</taxon>
        <taxon>Didymellaceae</taxon>
        <taxon>Didymella</taxon>
    </lineage>
</organism>
<evidence type="ECO:0000256" key="1">
    <source>
        <dbReference type="SAM" id="MobiDB-lite"/>
    </source>
</evidence>
<keyword evidence="4" id="KW-1185">Reference proteome</keyword>
<dbReference type="OrthoDB" id="10626552at2759"/>
<evidence type="ECO:0000256" key="2">
    <source>
        <dbReference type="SAM" id="SignalP"/>
    </source>
</evidence>
<feature type="compositionally biased region" description="Low complexity" evidence="1">
    <location>
        <begin position="96"/>
        <end position="105"/>
    </location>
</feature>
<comment type="caution">
    <text evidence="3">The sequence shown here is derived from an EMBL/GenBank/DDBJ whole genome shotgun (WGS) entry which is preliminary data.</text>
</comment>
<name>A0A9W8X1A2_9PLEO</name>
<keyword evidence="2" id="KW-0732">Signal</keyword>
<gene>
    <name evidence="3" type="ORF">N0V87_004448</name>
</gene>
<feature type="region of interest" description="Disordered" evidence="1">
    <location>
        <begin position="17"/>
        <end position="267"/>
    </location>
</feature>
<sequence>MHIYKLALIAALGLTASAYPTGRPDDTGFDASMPLRPGGTSSQGPGEYDPTQSGSQSGQRRPKIHPSKRDDLQPPHVNPSNRPGPHRVGNGGSGGSSSPLRLLPGAVPSNGQPRQYTKRHEGHGSEQPQSFPSGPPSGPKPDHTGSPSDDHSGTPERPDRDQSGRTENDHHGHGHLHDHNKSGKDDKDGKDKDGKDKDGKDNDDKDGKPRKDGKGDGGKPDEASSIGKPSNTATSTPMPSKLAKSAASGVPTPSASLKPESFAGSGY</sequence>
<feature type="signal peptide" evidence="2">
    <location>
        <begin position="1"/>
        <end position="18"/>
    </location>
</feature>
<feature type="chain" id="PRO_5040746192" evidence="2">
    <location>
        <begin position="19"/>
        <end position="267"/>
    </location>
</feature>
<feature type="compositionally biased region" description="Polar residues" evidence="1">
    <location>
        <begin position="227"/>
        <end position="238"/>
    </location>
</feature>
<feature type="compositionally biased region" description="Basic and acidic residues" evidence="1">
    <location>
        <begin position="140"/>
        <end position="222"/>
    </location>
</feature>
<reference evidence="3" key="1">
    <citation type="submission" date="2022-10" db="EMBL/GenBank/DDBJ databases">
        <title>Tapping the CABI collections for fungal endophytes: first genome assemblies for Collariella, Neodidymelliopsis, Ascochyta clinopodiicola, Didymella pomorum, Didymosphaeria variabile, Neocosmospora piperis and Neocucurbitaria cava.</title>
        <authorList>
            <person name="Hill R."/>
        </authorList>
    </citation>
    <scope>NUCLEOTIDE SEQUENCE</scope>
    <source>
        <strain evidence="3">IMI 360193</strain>
    </source>
</reference>
<dbReference type="Proteomes" id="UP001140562">
    <property type="component" value="Unassembled WGS sequence"/>
</dbReference>
<dbReference type="AlphaFoldDB" id="A0A9W8X1A2"/>